<dbReference type="InterPro" id="IPR000719">
    <property type="entry name" value="Prot_kinase_dom"/>
</dbReference>
<dbReference type="EMBL" id="LR862143">
    <property type="protein sequence ID" value="CAD1824101.1"/>
    <property type="molecule type" value="Genomic_DNA"/>
</dbReference>
<dbReference type="GO" id="GO:0005524">
    <property type="term" value="F:ATP binding"/>
    <property type="evidence" value="ECO:0007669"/>
    <property type="project" value="UniProtKB-UniRule"/>
</dbReference>
<proteinExistence type="inferred from homology"/>
<evidence type="ECO:0000256" key="2">
    <source>
        <dbReference type="ARBA" id="ARBA00012513"/>
    </source>
</evidence>
<evidence type="ECO:0000256" key="8">
    <source>
        <dbReference type="ARBA" id="ARBA00022777"/>
    </source>
</evidence>
<feature type="compositionally biased region" description="Pro residues" evidence="16">
    <location>
        <begin position="27"/>
        <end position="36"/>
    </location>
</feature>
<feature type="region of interest" description="Disordered" evidence="16">
    <location>
        <begin position="396"/>
        <end position="442"/>
    </location>
</feature>
<organism evidence="18">
    <name type="scientific">Ananas comosus var. bracteatus</name>
    <name type="common">red pineapple</name>
    <dbReference type="NCBI Taxonomy" id="296719"/>
    <lineage>
        <taxon>Eukaryota</taxon>
        <taxon>Viridiplantae</taxon>
        <taxon>Streptophyta</taxon>
        <taxon>Embryophyta</taxon>
        <taxon>Tracheophyta</taxon>
        <taxon>Spermatophyta</taxon>
        <taxon>Magnoliopsida</taxon>
        <taxon>Liliopsida</taxon>
        <taxon>Poales</taxon>
        <taxon>Bromeliaceae</taxon>
        <taxon>Bromelioideae</taxon>
        <taxon>Ananas</taxon>
    </lineage>
</organism>
<keyword evidence="5" id="KW-0808">Transferase</keyword>
<dbReference type="SMART" id="SM00220">
    <property type="entry name" value="S_TKc"/>
    <property type="match status" value="1"/>
</dbReference>
<keyword evidence="11" id="KW-0472">Membrane</keyword>
<evidence type="ECO:0000256" key="7">
    <source>
        <dbReference type="ARBA" id="ARBA00022741"/>
    </source>
</evidence>
<comment type="subcellular location">
    <subcellularLocation>
        <location evidence="1">Cell membrane</location>
        <topology evidence="1">Single-pass membrane protein</topology>
    </subcellularLocation>
</comment>
<dbReference type="SUPFAM" id="SSF56112">
    <property type="entry name" value="Protein kinase-like (PK-like)"/>
    <property type="match status" value="1"/>
</dbReference>
<evidence type="ECO:0000256" key="1">
    <source>
        <dbReference type="ARBA" id="ARBA00004162"/>
    </source>
</evidence>
<dbReference type="PROSITE" id="PS50011">
    <property type="entry name" value="PROTEIN_KINASE_DOM"/>
    <property type="match status" value="1"/>
</dbReference>
<sequence length="442" mass="48716">MAFLPSNAPFYFSDDPYASWPSQQSIKPPPTPPPVTSWPLSSSGGSASYPGSDNQPPLQPLPPMSQGHYTYEELAAATNGFSDTNLLGQGGFGHVYKGTLGGTEVAIKKLRTGSRQGEREFRAEVEIISRVHHRNLVSLVGYCIYGDQRLLVYEFVPNKTLGFHLHGSGRPTLDWPRRWKIALGSAKGLAYLHEDCHPKIIHRDIKAANILLDYNFEPKVSDFGLAKFQPEDNTHVSTRVMGTFGYLAPEYATSGKLTDRSDVFSFGVMLLELVTGRPPFQSSQTYMDDTLVGWARPLLSRALEEDNYDGLIDPRLETNYDPYDMAHLVACAAAAVRQTARHRPRMSQQIVRYLEGEISLEDLNAGIMPGQSALQGSGQSSGEHIRRLRKMAFGGPDYVSSEYSEPTSEYDKNPSTSTSGEETGEIEAKVLNKHSHGLSSGP</sequence>
<comment type="catalytic activity">
    <reaction evidence="12">
        <text>L-threonyl-[protein] + ATP = O-phospho-L-threonyl-[protein] + ADP + H(+)</text>
        <dbReference type="Rhea" id="RHEA:46608"/>
        <dbReference type="Rhea" id="RHEA-COMP:11060"/>
        <dbReference type="Rhea" id="RHEA-COMP:11605"/>
        <dbReference type="ChEBI" id="CHEBI:15378"/>
        <dbReference type="ChEBI" id="CHEBI:30013"/>
        <dbReference type="ChEBI" id="CHEBI:30616"/>
        <dbReference type="ChEBI" id="CHEBI:61977"/>
        <dbReference type="ChEBI" id="CHEBI:456216"/>
        <dbReference type="EC" id="2.7.11.1"/>
    </reaction>
</comment>
<feature type="domain" description="Protein kinase" evidence="17">
    <location>
        <begin position="81"/>
        <end position="360"/>
    </location>
</feature>
<dbReference type="Gene3D" id="1.10.510.10">
    <property type="entry name" value="Transferase(Phosphotransferase) domain 1"/>
    <property type="match status" value="1"/>
</dbReference>
<evidence type="ECO:0000256" key="13">
    <source>
        <dbReference type="ARBA" id="ARBA00048679"/>
    </source>
</evidence>
<feature type="compositionally biased region" description="Low complexity" evidence="16">
    <location>
        <begin position="37"/>
        <end position="56"/>
    </location>
</feature>
<keyword evidence="9 14" id="KW-0067">ATP-binding</keyword>
<evidence type="ECO:0000256" key="4">
    <source>
        <dbReference type="ARBA" id="ARBA00022527"/>
    </source>
</evidence>
<evidence type="ECO:0000256" key="11">
    <source>
        <dbReference type="ARBA" id="ARBA00023136"/>
    </source>
</evidence>
<dbReference type="Pfam" id="PF00069">
    <property type="entry name" value="Pkinase"/>
    <property type="match status" value="1"/>
</dbReference>
<evidence type="ECO:0000256" key="15">
    <source>
        <dbReference type="RuleBase" id="RU000304"/>
    </source>
</evidence>
<evidence type="ECO:0000259" key="17">
    <source>
        <dbReference type="PROSITE" id="PS50011"/>
    </source>
</evidence>
<gene>
    <name evidence="18" type="ORF">CB5_LOCUS7312</name>
</gene>
<dbReference type="GO" id="GO:0004674">
    <property type="term" value="F:protein serine/threonine kinase activity"/>
    <property type="evidence" value="ECO:0007669"/>
    <property type="project" value="UniProtKB-KW"/>
</dbReference>
<feature type="region of interest" description="Disordered" evidence="16">
    <location>
        <begin position="20"/>
        <end position="65"/>
    </location>
</feature>
<comment type="catalytic activity">
    <reaction evidence="13">
        <text>L-seryl-[protein] + ATP = O-phospho-L-seryl-[protein] + ADP + H(+)</text>
        <dbReference type="Rhea" id="RHEA:17989"/>
        <dbReference type="Rhea" id="RHEA-COMP:9863"/>
        <dbReference type="Rhea" id="RHEA-COMP:11604"/>
        <dbReference type="ChEBI" id="CHEBI:15378"/>
        <dbReference type="ChEBI" id="CHEBI:29999"/>
        <dbReference type="ChEBI" id="CHEBI:30616"/>
        <dbReference type="ChEBI" id="CHEBI:83421"/>
        <dbReference type="ChEBI" id="CHEBI:456216"/>
        <dbReference type="EC" id="2.7.11.1"/>
    </reaction>
</comment>
<dbReference type="InterPro" id="IPR008271">
    <property type="entry name" value="Ser/Thr_kinase_AS"/>
</dbReference>
<dbReference type="InterPro" id="IPR017441">
    <property type="entry name" value="Protein_kinase_ATP_BS"/>
</dbReference>
<dbReference type="GO" id="GO:0005886">
    <property type="term" value="C:plasma membrane"/>
    <property type="evidence" value="ECO:0007669"/>
    <property type="project" value="UniProtKB-SubCell"/>
</dbReference>
<evidence type="ECO:0000256" key="10">
    <source>
        <dbReference type="ARBA" id="ARBA00022989"/>
    </source>
</evidence>
<dbReference type="InterPro" id="IPR047117">
    <property type="entry name" value="PERK1-13-like"/>
</dbReference>
<keyword evidence="6" id="KW-0812">Transmembrane</keyword>
<evidence type="ECO:0000256" key="12">
    <source>
        <dbReference type="ARBA" id="ARBA00047899"/>
    </source>
</evidence>
<keyword evidence="3" id="KW-1003">Cell membrane</keyword>
<dbReference type="Gene3D" id="3.30.200.20">
    <property type="entry name" value="Phosphorylase Kinase, domain 1"/>
    <property type="match status" value="1"/>
</dbReference>
<dbReference type="PROSITE" id="PS00108">
    <property type="entry name" value="PROTEIN_KINASE_ST"/>
    <property type="match status" value="1"/>
</dbReference>
<name>A0A6V7NZS9_ANACO</name>
<evidence type="ECO:0000256" key="9">
    <source>
        <dbReference type="ARBA" id="ARBA00022840"/>
    </source>
</evidence>
<dbReference type="FunFam" id="3.30.200.20:FF:000395">
    <property type="entry name" value="Proline-rich receptor-like protein kinase PERK3"/>
    <property type="match status" value="1"/>
</dbReference>
<keyword evidence="4 15" id="KW-0723">Serine/threonine-protein kinase</keyword>
<evidence type="ECO:0000256" key="14">
    <source>
        <dbReference type="PROSITE-ProRule" id="PRU10141"/>
    </source>
</evidence>
<evidence type="ECO:0000256" key="3">
    <source>
        <dbReference type="ARBA" id="ARBA00022475"/>
    </source>
</evidence>
<evidence type="ECO:0000313" key="18">
    <source>
        <dbReference type="EMBL" id="CAD1824101.1"/>
    </source>
</evidence>
<protein>
    <recommendedName>
        <fullName evidence="2">non-specific serine/threonine protein kinase</fullName>
        <ecNumber evidence="2">2.7.11.1</ecNumber>
    </recommendedName>
</protein>
<evidence type="ECO:0000256" key="16">
    <source>
        <dbReference type="SAM" id="MobiDB-lite"/>
    </source>
</evidence>
<dbReference type="PANTHER" id="PTHR47982">
    <property type="entry name" value="PROLINE-RICH RECEPTOR-LIKE PROTEIN KINASE PERK4"/>
    <property type="match status" value="1"/>
</dbReference>
<dbReference type="AlphaFoldDB" id="A0A6V7NZS9"/>
<dbReference type="PROSITE" id="PS00107">
    <property type="entry name" value="PROTEIN_KINASE_ATP"/>
    <property type="match status" value="1"/>
</dbReference>
<dbReference type="InterPro" id="IPR011009">
    <property type="entry name" value="Kinase-like_dom_sf"/>
</dbReference>
<dbReference type="FunFam" id="1.10.510.10:FF:000173">
    <property type="entry name" value="proline-rich receptor-like protein kinase PERK8"/>
    <property type="match status" value="1"/>
</dbReference>
<dbReference type="PANTHER" id="PTHR47982:SF50">
    <property type="entry name" value="NON-SPECIFIC SERINE_THREONINE PROTEIN KINASE"/>
    <property type="match status" value="1"/>
</dbReference>
<evidence type="ECO:0000256" key="5">
    <source>
        <dbReference type="ARBA" id="ARBA00022679"/>
    </source>
</evidence>
<keyword evidence="8" id="KW-0418">Kinase</keyword>
<evidence type="ECO:0000256" key="6">
    <source>
        <dbReference type="ARBA" id="ARBA00022692"/>
    </source>
</evidence>
<dbReference type="CDD" id="cd14066">
    <property type="entry name" value="STKc_IRAK"/>
    <property type="match status" value="1"/>
</dbReference>
<reference evidence="18" key="1">
    <citation type="submission" date="2020-07" db="EMBL/GenBank/DDBJ databases">
        <authorList>
            <person name="Lin J."/>
        </authorList>
    </citation>
    <scope>NUCLEOTIDE SEQUENCE</scope>
</reference>
<dbReference type="EC" id="2.7.11.1" evidence="2"/>
<keyword evidence="10" id="KW-1133">Transmembrane helix</keyword>
<accession>A0A6V7NZS9</accession>
<keyword evidence="7 14" id="KW-0547">Nucleotide-binding</keyword>
<feature type="binding site" evidence="14">
    <location>
        <position position="109"/>
    </location>
    <ligand>
        <name>ATP</name>
        <dbReference type="ChEBI" id="CHEBI:30616"/>
    </ligand>
</feature>
<comment type="similarity">
    <text evidence="15">Belongs to the protein kinase superfamily.</text>
</comment>